<dbReference type="AlphaFoldDB" id="A0AAQ4DWD4"/>
<gene>
    <name evidence="2" type="ORF">V5799_006447</name>
</gene>
<feature type="compositionally biased region" description="Polar residues" evidence="1">
    <location>
        <begin position="7"/>
        <end position="24"/>
    </location>
</feature>
<reference evidence="2 3" key="1">
    <citation type="journal article" date="2023" name="Arcadia Sci">
        <title>De novo assembly of a long-read Amblyomma americanum tick genome.</title>
        <authorList>
            <person name="Chou S."/>
            <person name="Poskanzer K.E."/>
            <person name="Rollins M."/>
            <person name="Thuy-Boun P.S."/>
        </authorList>
    </citation>
    <scope>NUCLEOTIDE SEQUENCE [LARGE SCALE GENOMIC DNA]</scope>
    <source>
        <strain evidence="2">F_SG_1</strain>
        <tissue evidence="2">Salivary glands</tissue>
    </source>
</reference>
<keyword evidence="3" id="KW-1185">Reference proteome</keyword>
<evidence type="ECO:0000313" key="3">
    <source>
        <dbReference type="Proteomes" id="UP001321473"/>
    </source>
</evidence>
<feature type="region of interest" description="Disordered" evidence="1">
    <location>
        <begin position="1"/>
        <end position="26"/>
    </location>
</feature>
<dbReference type="EMBL" id="JARKHS020026037">
    <property type="protein sequence ID" value="KAK8766774.1"/>
    <property type="molecule type" value="Genomic_DNA"/>
</dbReference>
<dbReference type="Proteomes" id="UP001321473">
    <property type="component" value="Unassembled WGS sequence"/>
</dbReference>
<accession>A0AAQ4DWD4</accession>
<comment type="caution">
    <text evidence="2">The sequence shown here is derived from an EMBL/GenBank/DDBJ whole genome shotgun (WGS) entry which is preliminary data.</text>
</comment>
<protein>
    <submittedName>
        <fullName evidence="2">Uncharacterized protein</fullName>
    </submittedName>
</protein>
<name>A0AAQ4DWD4_AMBAM</name>
<proteinExistence type="predicted"/>
<organism evidence="2 3">
    <name type="scientific">Amblyomma americanum</name>
    <name type="common">Lone star tick</name>
    <dbReference type="NCBI Taxonomy" id="6943"/>
    <lineage>
        <taxon>Eukaryota</taxon>
        <taxon>Metazoa</taxon>
        <taxon>Ecdysozoa</taxon>
        <taxon>Arthropoda</taxon>
        <taxon>Chelicerata</taxon>
        <taxon>Arachnida</taxon>
        <taxon>Acari</taxon>
        <taxon>Parasitiformes</taxon>
        <taxon>Ixodida</taxon>
        <taxon>Ixodoidea</taxon>
        <taxon>Ixodidae</taxon>
        <taxon>Amblyomminae</taxon>
        <taxon>Amblyomma</taxon>
    </lineage>
</organism>
<sequence length="115" mass="12868">MVAARGNSATGYESQQQRDGNSMDSADHHQCLAVQLRSGPFAGVVQALHLCYALEAVDHREEAMRRRSRGNRPLHVQLGMHPAGRHHAVRLHGWLPAGCMLQTSPRCRRHNRCLD</sequence>
<evidence type="ECO:0000256" key="1">
    <source>
        <dbReference type="SAM" id="MobiDB-lite"/>
    </source>
</evidence>
<evidence type="ECO:0000313" key="2">
    <source>
        <dbReference type="EMBL" id="KAK8766774.1"/>
    </source>
</evidence>